<name>A0A9Y2AIM3_9FIRM</name>
<dbReference type="InterPro" id="IPR051922">
    <property type="entry name" value="Bact_Sporulation_Assoc"/>
</dbReference>
<accession>A0A9Y2AIM3</accession>
<dbReference type="KEGG" id="sgbi:P3F81_01245"/>
<evidence type="ECO:0000256" key="1">
    <source>
        <dbReference type="SAM" id="Phobius"/>
    </source>
</evidence>
<evidence type="ECO:0000313" key="4">
    <source>
        <dbReference type="Proteomes" id="UP001243623"/>
    </source>
</evidence>
<reference evidence="3" key="1">
    <citation type="submission" date="2023-03" db="EMBL/GenBank/DDBJ databases">
        <title>Selenobaculum gbiensis gen. nov. sp. nov., a new bacterium isolated from the gut microbiota of IBD patient.</title>
        <authorList>
            <person name="Yeo S."/>
            <person name="Park H."/>
            <person name="Huh C.S."/>
        </authorList>
    </citation>
    <scope>NUCLEOTIDE SEQUENCE</scope>
    <source>
        <strain evidence="3">ICN-92133</strain>
    </source>
</reference>
<dbReference type="InterPro" id="IPR013693">
    <property type="entry name" value="SpoIID/LytB_N"/>
</dbReference>
<proteinExistence type="predicted"/>
<dbReference type="EMBL" id="CP120678">
    <property type="protein sequence ID" value="WIW70977.1"/>
    <property type="molecule type" value="Genomic_DNA"/>
</dbReference>
<protein>
    <submittedName>
        <fullName evidence="3">Stage II sporulation protein D</fullName>
    </submittedName>
</protein>
<feature type="domain" description="Sporulation stage II protein D amidase enhancer LytB N-terminal" evidence="2">
    <location>
        <begin position="54"/>
        <end position="159"/>
    </location>
</feature>
<keyword evidence="1" id="KW-0472">Membrane</keyword>
<keyword evidence="1" id="KW-1133">Transmembrane helix</keyword>
<evidence type="ECO:0000313" key="3">
    <source>
        <dbReference type="EMBL" id="WIW70977.1"/>
    </source>
</evidence>
<gene>
    <name evidence="3" type="primary">spoIID</name>
    <name evidence="3" type="ORF">P3F81_01245</name>
</gene>
<dbReference type="AlphaFoldDB" id="A0A9Y2AIM3"/>
<dbReference type="InterPro" id="IPR014225">
    <property type="entry name" value="Spore_II_D_firmicutes"/>
</dbReference>
<keyword evidence="4" id="KW-1185">Reference proteome</keyword>
<dbReference type="NCBIfam" id="TIGR02870">
    <property type="entry name" value="spore_II_D"/>
    <property type="match status" value="1"/>
</dbReference>
<dbReference type="InterPro" id="IPR013486">
    <property type="entry name" value="SpoIID/LytB"/>
</dbReference>
<dbReference type="PANTHER" id="PTHR30032">
    <property type="entry name" value="N-ACETYLMURAMOYL-L-ALANINE AMIDASE-RELATED"/>
    <property type="match status" value="1"/>
</dbReference>
<feature type="transmembrane region" description="Helical" evidence="1">
    <location>
        <begin position="6"/>
        <end position="28"/>
    </location>
</feature>
<dbReference type="PANTHER" id="PTHR30032:SF4">
    <property type="entry name" value="AMIDASE ENHANCER"/>
    <property type="match status" value="1"/>
</dbReference>
<evidence type="ECO:0000259" key="2">
    <source>
        <dbReference type="Pfam" id="PF08486"/>
    </source>
</evidence>
<keyword evidence="1" id="KW-0812">Transmembrane</keyword>
<dbReference type="NCBIfam" id="TIGR02669">
    <property type="entry name" value="SpoIID_LytB"/>
    <property type="match status" value="1"/>
</dbReference>
<organism evidence="3 4">
    <name type="scientific">Selenobaculum gibii</name>
    <dbReference type="NCBI Taxonomy" id="3054208"/>
    <lineage>
        <taxon>Bacteria</taxon>
        <taxon>Bacillati</taxon>
        <taxon>Bacillota</taxon>
        <taxon>Negativicutes</taxon>
        <taxon>Selenomonadales</taxon>
        <taxon>Selenomonadaceae</taxon>
        <taxon>Selenobaculum</taxon>
    </lineage>
</organism>
<dbReference type="Proteomes" id="UP001243623">
    <property type="component" value="Chromosome"/>
</dbReference>
<dbReference type="GO" id="GO:0030435">
    <property type="term" value="P:sporulation resulting in formation of a cellular spore"/>
    <property type="evidence" value="ECO:0007669"/>
    <property type="project" value="InterPro"/>
</dbReference>
<dbReference type="RefSeq" id="WP_147667102.1">
    <property type="nucleotide sequence ID" value="NZ_CP120678.1"/>
</dbReference>
<sequence length="327" mass="35949">MRRLLAYMIGILSFAVIVVPVLITGVNLGKESGGNMTNLSSLESVMINVYLHDKNKIVSMTLEEYVQGVVGAEMPAEFSKAALEAQSVAARTYAVKHMHKFGGSGVSDHPDADVSTDHTVNQAWVSDDVLKERWGKKYDEYKQKIKLAVLKTQGMILTYKDEPINALFHSTSGDRTASAKEVWGNDYPYLQSVECKWDTASPRYKDNKTISVANLAESFGQDAVTVSAGNGDLIKILSLTDSGRVAQIKIGNKNFTGSEVRNTLGLRSENFTIESKGDEIIFHTIGYGHGVGLCQYGANGMAKEGWAYQDILKYYYKGVELKNIYGS</sequence>
<dbReference type="Pfam" id="PF08486">
    <property type="entry name" value="SpoIID"/>
    <property type="match status" value="1"/>
</dbReference>
<dbReference type="GO" id="GO:0030288">
    <property type="term" value="C:outer membrane-bounded periplasmic space"/>
    <property type="evidence" value="ECO:0007669"/>
    <property type="project" value="TreeGrafter"/>
</dbReference>